<keyword evidence="2" id="KW-1185">Reference proteome</keyword>
<sequence length="107" mass="11493">MSLARWYPPPFIDATDIYIYFLQSGLRSSVVDHSSWHYASPVTDGIALNLKCDCSRLSLNPGSARGNLVGASAVNASDIWMIPVALFAWPTQLLNVPTSGLGSPGLN</sequence>
<dbReference type="InParanoid" id="A0A369JHC2"/>
<evidence type="ECO:0000313" key="1">
    <source>
        <dbReference type="EMBL" id="RDB20712.1"/>
    </source>
</evidence>
<accession>A0A369JHC2</accession>
<dbReference type="Proteomes" id="UP000076154">
    <property type="component" value="Unassembled WGS sequence"/>
</dbReference>
<reference evidence="1" key="1">
    <citation type="submission" date="2018-04" db="EMBL/GenBank/DDBJ databases">
        <title>Whole genome sequencing of Hypsizygus marmoreus.</title>
        <authorList>
            <person name="Choi I.-G."/>
            <person name="Min B."/>
            <person name="Kim J.-G."/>
            <person name="Kim S."/>
            <person name="Oh Y.-L."/>
            <person name="Kong W.-S."/>
            <person name="Park H."/>
            <person name="Jeong J."/>
            <person name="Song E.-S."/>
        </authorList>
    </citation>
    <scope>NUCLEOTIDE SEQUENCE [LARGE SCALE GENOMIC DNA]</scope>
    <source>
        <strain evidence="1">51987-8</strain>
    </source>
</reference>
<organism evidence="1 2">
    <name type="scientific">Hypsizygus marmoreus</name>
    <name type="common">White beech mushroom</name>
    <name type="synonym">Agaricus marmoreus</name>
    <dbReference type="NCBI Taxonomy" id="39966"/>
    <lineage>
        <taxon>Eukaryota</taxon>
        <taxon>Fungi</taxon>
        <taxon>Dikarya</taxon>
        <taxon>Basidiomycota</taxon>
        <taxon>Agaricomycotina</taxon>
        <taxon>Agaricomycetes</taxon>
        <taxon>Agaricomycetidae</taxon>
        <taxon>Agaricales</taxon>
        <taxon>Tricholomatineae</taxon>
        <taxon>Lyophyllaceae</taxon>
        <taxon>Hypsizygus</taxon>
    </lineage>
</organism>
<comment type="caution">
    <text evidence="1">The sequence shown here is derived from an EMBL/GenBank/DDBJ whole genome shotgun (WGS) entry which is preliminary data.</text>
</comment>
<gene>
    <name evidence="1" type="ORF">Hypma_012231</name>
</gene>
<dbReference type="EMBL" id="LUEZ02000058">
    <property type="protein sequence ID" value="RDB20712.1"/>
    <property type="molecule type" value="Genomic_DNA"/>
</dbReference>
<name>A0A369JHC2_HYPMA</name>
<proteinExistence type="predicted"/>
<dbReference type="AlphaFoldDB" id="A0A369JHC2"/>
<protein>
    <submittedName>
        <fullName evidence="1">Uncharacterized protein</fullName>
    </submittedName>
</protein>
<evidence type="ECO:0000313" key="2">
    <source>
        <dbReference type="Proteomes" id="UP000076154"/>
    </source>
</evidence>